<dbReference type="GO" id="GO:0005739">
    <property type="term" value="C:mitochondrion"/>
    <property type="evidence" value="ECO:0007669"/>
    <property type="project" value="TreeGrafter"/>
</dbReference>
<evidence type="ECO:0000256" key="3">
    <source>
        <dbReference type="ARBA" id="ARBA00022576"/>
    </source>
</evidence>
<evidence type="ECO:0000256" key="4">
    <source>
        <dbReference type="ARBA" id="ARBA00022679"/>
    </source>
</evidence>
<comment type="cofactor">
    <cofactor evidence="1">
        <name>pyridoxal 5'-phosphate</name>
        <dbReference type="ChEBI" id="CHEBI:597326"/>
    </cofactor>
</comment>
<dbReference type="Proteomes" id="UP000886611">
    <property type="component" value="Unassembled WGS sequence"/>
</dbReference>
<dbReference type="InterPro" id="IPR049704">
    <property type="entry name" value="Aminotrans_3_PPA_site"/>
</dbReference>
<dbReference type="GO" id="GO:0030170">
    <property type="term" value="F:pyridoxal phosphate binding"/>
    <property type="evidence" value="ECO:0007669"/>
    <property type="project" value="InterPro"/>
</dbReference>
<organism evidence="8 9">
    <name type="scientific">Polypterus senegalus</name>
    <name type="common">Senegal bichir</name>
    <dbReference type="NCBI Taxonomy" id="55291"/>
    <lineage>
        <taxon>Eukaryota</taxon>
        <taxon>Metazoa</taxon>
        <taxon>Chordata</taxon>
        <taxon>Craniata</taxon>
        <taxon>Vertebrata</taxon>
        <taxon>Euteleostomi</taxon>
        <taxon>Actinopterygii</taxon>
        <taxon>Polypteriformes</taxon>
        <taxon>Polypteridae</taxon>
        <taxon>Polypterus</taxon>
    </lineage>
</organism>
<name>A0A8X7WV26_POLSE</name>
<evidence type="ECO:0000256" key="2">
    <source>
        <dbReference type="ARBA" id="ARBA00008954"/>
    </source>
</evidence>
<evidence type="ECO:0000256" key="6">
    <source>
        <dbReference type="SAM" id="MobiDB-lite"/>
    </source>
</evidence>
<sequence length="562" mass="63468">MLEEISAKEIEKRQCDERAKEKYNLWLEKKKEEEIVKKQIEKEEAELKERREMADKKFKEWLRSAKDKPRPASSPCGYSNGKPTGFYDQNYYPAPSFCNPIPWKPIHAPPPEESSRKQAVKKTQKQRSFVLQRHTAAVSCKPKDNLGIGLVRQVRRLSSSSCSNPWRRLCIPTGLHQTPTPMEPCGSPRHRCNQGGLPSSVPGENTDAIHFFCNYEDSRGNYLVDVDGNIMLDIYTQIASIPLGYNHPALFKVMQNPQNLIAPRNLRKVQTMACGSCSNENAYKSIFIWYRNKERGNSKPSKKELDTCMINQEPGCPVYSILSFMGGFHGRTFGCLATTHSKSIHKLDIPSLDWPIAPFPKLKYPLEEHTRENAQEEARCLEEVEDLIVKYRKKGKNVAGIVIEPIQSEGGDNHASVDFFKKLREIAKKHGAAFHVDEVQTGGGCTGKFWAHEHWGMDDPADVVSFSKKMLTGGYFHKDELTPDGCTLQCASIPDVAKAEGWDALPMPALACSHVVSYRIILGVVLGGCGERSIRFRPALVFKEHHAHLFLNIFNDILAELK</sequence>
<feature type="coiled-coil region" evidence="5">
    <location>
        <begin position="28"/>
        <end position="60"/>
    </location>
</feature>
<gene>
    <name evidence="8" type="primary">Abat</name>
    <name evidence="8" type="ORF">GTO96_0007835</name>
</gene>
<evidence type="ECO:0000313" key="8">
    <source>
        <dbReference type="EMBL" id="KAG2455869.1"/>
    </source>
</evidence>
<dbReference type="FunFam" id="3.40.640.10:FF:000219">
    <property type="entry name" value="Aminotransferase PigE"/>
    <property type="match status" value="1"/>
</dbReference>
<dbReference type="InterPro" id="IPR005814">
    <property type="entry name" value="Aminotrans_3"/>
</dbReference>
<dbReference type="InterPro" id="IPR015424">
    <property type="entry name" value="PyrdxlP-dep_Trfase"/>
</dbReference>
<dbReference type="PANTHER" id="PTHR43206:SF1">
    <property type="entry name" value="4-AMINOBUTYRATE AMINOTRANSFERASE, MITOCHONDRIAL"/>
    <property type="match status" value="1"/>
</dbReference>
<feature type="non-terminal residue" evidence="8">
    <location>
        <position position="1"/>
    </location>
</feature>
<proteinExistence type="inferred from homology"/>
<keyword evidence="3" id="KW-0032">Aminotransferase</keyword>
<evidence type="ECO:0000256" key="1">
    <source>
        <dbReference type="ARBA" id="ARBA00001933"/>
    </source>
</evidence>
<dbReference type="GO" id="GO:0008483">
    <property type="term" value="F:transaminase activity"/>
    <property type="evidence" value="ECO:0007669"/>
    <property type="project" value="UniProtKB-KW"/>
</dbReference>
<dbReference type="AlphaFoldDB" id="A0A8X7WV26"/>
<dbReference type="Pfam" id="PF00202">
    <property type="entry name" value="Aminotran_3"/>
    <property type="match status" value="2"/>
</dbReference>
<evidence type="ECO:0000313" key="9">
    <source>
        <dbReference type="Proteomes" id="UP000886611"/>
    </source>
</evidence>
<keyword evidence="5" id="KW-0175">Coiled coil</keyword>
<dbReference type="PROSITE" id="PS00600">
    <property type="entry name" value="AA_TRANSFER_CLASS_3"/>
    <property type="match status" value="1"/>
</dbReference>
<keyword evidence="9" id="KW-1185">Reference proteome</keyword>
<dbReference type="Gene3D" id="3.40.640.10">
    <property type="entry name" value="Type I PLP-dependent aspartate aminotransferase-like (Major domain)"/>
    <property type="match status" value="1"/>
</dbReference>
<dbReference type="GO" id="GO:0009450">
    <property type="term" value="P:gamma-aminobutyric acid catabolic process"/>
    <property type="evidence" value="ECO:0007669"/>
    <property type="project" value="TreeGrafter"/>
</dbReference>
<dbReference type="InterPro" id="IPR025259">
    <property type="entry name" value="CCDC34/181"/>
</dbReference>
<dbReference type="Pfam" id="PF13904">
    <property type="entry name" value="CCDC34"/>
    <property type="match status" value="1"/>
</dbReference>
<dbReference type="EMBL" id="JAATIS010009265">
    <property type="protein sequence ID" value="KAG2455869.1"/>
    <property type="molecule type" value="Genomic_DNA"/>
</dbReference>
<feature type="non-terminal residue" evidence="8">
    <location>
        <position position="562"/>
    </location>
</feature>
<protein>
    <submittedName>
        <fullName evidence="8">GABT protein</fullName>
    </submittedName>
</protein>
<reference evidence="8 9" key="1">
    <citation type="journal article" date="2021" name="Cell">
        <title>Tracing the genetic footprints of vertebrate landing in non-teleost ray-finned fishes.</title>
        <authorList>
            <person name="Bi X."/>
            <person name="Wang K."/>
            <person name="Yang L."/>
            <person name="Pan H."/>
            <person name="Jiang H."/>
            <person name="Wei Q."/>
            <person name="Fang M."/>
            <person name="Yu H."/>
            <person name="Zhu C."/>
            <person name="Cai Y."/>
            <person name="He Y."/>
            <person name="Gan X."/>
            <person name="Zeng H."/>
            <person name="Yu D."/>
            <person name="Zhu Y."/>
            <person name="Jiang H."/>
            <person name="Qiu Q."/>
            <person name="Yang H."/>
            <person name="Zhang Y.E."/>
            <person name="Wang W."/>
            <person name="Zhu M."/>
            <person name="He S."/>
            <person name="Zhang G."/>
        </authorList>
    </citation>
    <scope>NUCLEOTIDE SEQUENCE [LARGE SCALE GENOMIC DNA]</scope>
    <source>
        <strain evidence="8">Bchr_013</strain>
    </source>
</reference>
<feature type="domain" description="Coiled-coil" evidence="7">
    <location>
        <begin position="5"/>
        <end position="103"/>
    </location>
</feature>
<evidence type="ECO:0000259" key="7">
    <source>
        <dbReference type="Pfam" id="PF13904"/>
    </source>
</evidence>
<dbReference type="PANTHER" id="PTHR43206">
    <property type="entry name" value="AMINOTRANSFERASE"/>
    <property type="match status" value="1"/>
</dbReference>
<evidence type="ECO:0000256" key="5">
    <source>
        <dbReference type="SAM" id="Coils"/>
    </source>
</evidence>
<dbReference type="SUPFAM" id="SSF53383">
    <property type="entry name" value="PLP-dependent transferases"/>
    <property type="match status" value="1"/>
</dbReference>
<comment type="similarity">
    <text evidence="2">Belongs to the class-III pyridoxal-phosphate-dependent aminotransferase family.</text>
</comment>
<accession>A0A8X7WV26</accession>
<feature type="region of interest" description="Disordered" evidence="6">
    <location>
        <begin position="105"/>
        <end position="125"/>
    </location>
</feature>
<dbReference type="InterPro" id="IPR015421">
    <property type="entry name" value="PyrdxlP-dep_Trfase_major"/>
</dbReference>
<comment type="caution">
    <text evidence="8">The sequence shown here is derived from an EMBL/GenBank/DDBJ whole genome shotgun (WGS) entry which is preliminary data.</text>
</comment>
<keyword evidence="4" id="KW-0808">Transferase</keyword>